<dbReference type="Pfam" id="PF00664">
    <property type="entry name" value="ABC_membrane"/>
    <property type="match status" value="1"/>
</dbReference>
<keyword evidence="3" id="KW-1003">Cell membrane</keyword>
<dbReference type="Proteomes" id="UP000028511">
    <property type="component" value="Unassembled WGS sequence"/>
</dbReference>
<dbReference type="InterPro" id="IPR011527">
    <property type="entry name" value="ABC1_TM_dom"/>
</dbReference>
<proteinExistence type="predicted"/>
<dbReference type="SUPFAM" id="SSF52540">
    <property type="entry name" value="P-loop containing nucleoside triphosphate hydrolases"/>
    <property type="match status" value="1"/>
</dbReference>
<dbReference type="PROSITE" id="PS50893">
    <property type="entry name" value="ABC_TRANSPORTER_2"/>
    <property type="match status" value="1"/>
</dbReference>
<evidence type="ECO:0000256" key="7">
    <source>
        <dbReference type="ARBA" id="ARBA00022989"/>
    </source>
</evidence>
<evidence type="ECO:0000259" key="10">
    <source>
        <dbReference type="PROSITE" id="PS50893"/>
    </source>
</evidence>
<dbReference type="InterPro" id="IPR017871">
    <property type="entry name" value="ABC_transporter-like_CS"/>
</dbReference>
<dbReference type="FunFam" id="3.40.50.300:FF:000221">
    <property type="entry name" value="Multidrug ABC transporter ATP-binding protein"/>
    <property type="match status" value="1"/>
</dbReference>
<organism evidence="12 13">
    <name type="scientific">Xenorhabdus bovienii str. puntauvense</name>
    <dbReference type="NCBI Taxonomy" id="1398201"/>
    <lineage>
        <taxon>Bacteria</taxon>
        <taxon>Pseudomonadati</taxon>
        <taxon>Pseudomonadota</taxon>
        <taxon>Gammaproteobacteria</taxon>
        <taxon>Enterobacterales</taxon>
        <taxon>Morganellaceae</taxon>
        <taxon>Xenorhabdus</taxon>
    </lineage>
</organism>
<keyword evidence="2" id="KW-0813">Transport</keyword>
<dbReference type="GO" id="GO:0005524">
    <property type="term" value="F:ATP binding"/>
    <property type="evidence" value="ECO:0007669"/>
    <property type="project" value="UniProtKB-KW"/>
</dbReference>
<dbReference type="InterPro" id="IPR003593">
    <property type="entry name" value="AAA+_ATPase"/>
</dbReference>
<dbReference type="PROSITE" id="PS00211">
    <property type="entry name" value="ABC_TRANSPORTER_1"/>
    <property type="match status" value="1"/>
</dbReference>
<dbReference type="PANTHER" id="PTHR43394:SF1">
    <property type="entry name" value="ATP-BINDING CASSETTE SUB-FAMILY B MEMBER 10, MITOCHONDRIAL"/>
    <property type="match status" value="1"/>
</dbReference>
<dbReference type="SMART" id="SM00382">
    <property type="entry name" value="AAA"/>
    <property type="match status" value="1"/>
</dbReference>
<protein>
    <submittedName>
        <fullName evidence="12">ABC-transporter transmembrane protein</fullName>
    </submittedName>
</protein>
<gene>
    <name evidence="12" type="ORF">XBP1_930019</name>
</gene>
<dbReference type="InterPro" id="IPR003439">
    <property type="entry name" value="ABC_transporter-like_ATP-bd"/>
</dbReference>
<dbReference type="Pfam" id="PF00005">
    <property type="entry name" value="ABC_tran"/>
    <property type="match status" value="1"/>
</dbReference>
<evidence type="ECO:0000256" key="9">
    <source>
        <dbReference type="SAM" id="Phobius"/>
    </source>
</evidence>
<dbReference type="PROSITE" id="PS50929">
    <property type="entry name" value="ABC_TM1F"/>
    <property type="match status" value="1"/>
</dbReference>
<dbReference type="GO" id="GO:0005886">
    <property type="term" value="C:plasma membrane"/>
    <property type="evidence" value="ECO:0007669"/>
    <property type="project" value="UniProtKB-SubCell"/>
</dbReference>
<name>A0A077NKJ8_XENBV</name>
<evidence type="ECO:0000256" key="4">
    <source>
        <dbReference type="ARBA" id="ARBA00022692"/>
    </source>
</evidence>
<dbReference type="InterPro" id="IPR027417">
    <property type="entry name" value="P-loop_NTPase"/>
</dbReference>
<feature type="transmembrane region" description="Helical" evidence="9">
    <location>
        <begin position="27"/>
        <end position="53"/>
    </location>
</feature>
<evidence type="ECO:0000313" key="13">
    <source>
        <dbReference type="Proteomes" id="UP000028511"/>
    </source>
</evidence>
<dbReference type="AlphaFoldDB" id="A0A077NKJ8"/>
<dbReference type="GO" id="GO:0015421">
    <property type="term" value="F:ABC-type oligopeptide transporter activity"/>
    <property type="evidence" value="ECO:0007669"/>
    <property type="project" value="TreeGrafter"/>
</dbReference>
<dbReference type="Gene3D" id="1.20.1560.10">
    <property type="entry name" value="ABC transporter type 1, transmembrane domain"/>
    <property type="match status" value="1"/>
</dbReference>
<evidence type="ECO:0000256" key="6">
    <source>
        <dbReference type="ARBA" id="ARBA00022840"/>
    </source>
</evidence>
<evidence type="ECO:0000256" key="5">
    <source>
        <dbReference type="ARBA" id="ARBA00022741"/>
    </source>
</evidence>
<comment type="subcellular location">
    <subcellularLocation>
        <location evidence="1">Cell membrane</location>
        <topology evidence="1">Multi-pass membrane protein</topology>
    </subcellularLocation>
</comment>
<keyword evidence="8 9" id="KW-0472">Membrane</keyword>
<evidence type="ECO:0000256" key="1">
    <source>
        <dbReference type="ARBA" id="ARBA00004651"/>
    </source>
</evidence>
<dbReference type="GO" id="GO:0016887">
    <property type="term" value="F:ATP hydrolysis activity"/>
    <property type="evidence" value="ECO:0007669"/>
    <property type="project" value="InterPro"/>
</dbReference>
<feature type="transmembrane region" description="Helical" evidence="9">
    <location>
        <begin position="65"/>
        <end position="83"/>
    </location>
</feature>
<evidence type="ECO:0000259" key="11">
    <source>
        <dbReference type="PROSITE" id="PS50929"/>
    </source>
</evidence>
<feature type="transmembrane region" description="Helical" evidence="9">
    <location>
        <begin position="255"/>
        <end position="277"/>
    </location>
</feature>
<feature type="transmembrane region" description="Helical" evidence="9">
    <location>
        <begin position="171"/>
        <end position="188"/>
    </location>
</feature>
<dbReference type="CDD" id="cd07346">
    <property type="entry name" value="ABC_6TM_exporters"/>
    <property type="match status" value="1"/>
</dbReference>
<dbReference type="HOGENOM" id="CLU_000604_84_9_6"/>
<evidence type="ECO:0000256" key="2">
    <source>
        <dbReference type="ARBA" id="ARBA00022448"/>
    </source>
</evidence>
<dbReference type="InterPro" id="IPR036640">
    <property type="entry name" value="ABC1_TM_sf"/>
</dbReference>
<keyword evidence="5" id="KW-0547">Nucleotide-binding</keyword>
<feature type="transmembrane region" description="Helical" evidence="9">
    <location>
        <begin position="145"/>
        <end position="165"/>
    </location>
</feature>
<dbReference type="EMBL" id="CBSW010000302">
    <property type="protein sequence ID" value="CDG99304.1"/>
    <property type="molecule type" value="Genomic_DNA"/>
</dbReference>
<accession>A0A077NKJ8</accession>
<reference evidence="12" key="1">
    <citation type="submission" date="2013-07" db="EMBL/GenBank/DDBJ databases">
        <title>Sub-species coevolution in mutualistic symbiosis.</title>
        <authorList>
            <person name="Murfin K."/>
            <person name="Klassen J."/>
            <person name="Lee M."/>
            <person name="Forst S."/>
            <person name="Stock P."/>
            <person name="Goodrich-Blair H."/>
        </authorList>
    </citation>
    <scope>NUCLEOTIDE SEQUENCE [LARGE SCALE GENOMIC DNA]</scope>
    <source>
        <strain evidence="12">Puntauvense</strain>
    </source>
</reference>
<feature type="domain" description="ABC transmembrane type-1" evidence="11">
    <location>
        <begin position="28"/>
        <end position="312"/>
    </location>
</feature>
<feature type="transmembrane region" description="Helical" evidence="9">
    <location>
        <begin position="283"/>
        <end position="301"/>
    </location>
</feature>
<sequence>MVGKEPENQQTAFRWLMKLVSSQHKRLAAAMFLAICYSLLALVPYVIVYQLIVDFLNQPEIAAQHVWWMVIMAALALIGKILLQLASGLLSHQAAFQLLFELRKQVIERVGRLPLSTCHQHTSAKLKKIISDDIGRIETFVAHHLPDMAAAVITPVGAAILLFFFDWRLALMALLPLPVAIAMQSWMFKGFNQRIGAYHRVVADLHTSVVDFVKSMPLVKAFNMTVNSHQRYTQAVNEHHQLVTNWLRDTRTATALFKISLELGLLCIMPVGIWLFADGQVTLSVLFIFMLLGIGLMEPLYNLSQFANMFSDLLKGVENIREFSTSPAQKEGKQWVAIDNYDICFNQVSFHHPCSKTQTINQFSFVAKQGEITALVGPSGAGKTTAAQLIPRLYEYQLGEILLGNTPIDVMPLEQLMSLTAFVFQDAFLFEDTVFNNIRMGNEALSEEQIKAAAQAACADDFIDQLPEKYQTVIRPEILSGGQAQRIAIARAIAKNAPVIILDEATAYADARNESRIQQALAALIKDKTVIVIAHRLNTLTHVNKIVVMDEGKKVSEGTHPQLLSHCALYQKMWSAHQAAKEWHFITRPKAVIHE</sequence>
<keyword evidence="4 9" id="KW-0812">Transmembrane</keyword>
<evidence type="ECO:0000256" key="3">
    <source>
        <dbReference type="ARBA" id="ARBA00022475"/>
    </source>
</evidence>
<dbReference type="InterPro" id="IPR039421">
    <property type="entry name" value="Type_1_exporter"/>
</dbReference>
<dbReference type="PANTHER" id="PTHR43394">
    <property type="entry name" value="ATP-DEPENDENT PERMEASE MDL1, MITOCHONDRIAL"/>
    <property type="match status" value="1"/>
</dbReference>
<evidence type="ECO:0000313" key="12">
    <source>
        <dbReference type="EMBL" id="CDG99304.1"/>
    </source>
</evidence>
<keyword evidence="6" id="KW-0067">ATP-binding</keyword>
<dbReference type="SUPFAM" id="SSF90123">
    <property type="entry name" value="ABC transporter transmembrane region"/>
    <property type="match status" value="1"/>
</dbReference>
<evidence type="ECO:0000256" key="8">
    <source>
        <dbReference type="ARBA" id="ARBA00023136"/>
    </source>
</evidence>
<dbReference type="Gene3D" id="3.40.50.300">
    <property type="entry name" value="P-loop containing nucleotide triphosphate hydrolases"/>
    <property type="match status" value="1"/>
</dbReference>
<keyword evidence="7 9" id="KW-1133">Transmembrane helix</keyword>
<feature type="domain" description="ABC transporter" evidence="10">
    <location>
        <begin position="343"/>
        <end position="576"/>
    </location>
</feature>
<comment type="caution">
    <text evidence="12">The sequence shown here is derived from an EMBL/GenBank/DDBJ whole genome shotgun (WGS) entry which is preliminary data.</text>
</comment>